<evidence type="ECO:0000313" key="1">
    <source>
        <dbReference type="EMBL" id="CCH48919.1"/>
    </source>
</evidence>
<dbReference type="AlphaFoldDB" id="M1WQF5"/>
<keyword evidence="2" id="KW-1185">Reference proteome</keyword>
<protein>
    <submittedName>
        <fullName evidence="1">Uncharacterized protein</fullName>
    </submittedName>
</protein>
<dbReference type="Proteomes" id="UP000011724">
    <property type="component" value="Chromosome"/>
</dbReference>
<dbReference type="RefSeq" id="WP_015414963.1">
    <property type="nucleotide sequence ID" value="NC_020409.1"/>
</dbReference>
<dbReference type="STRING" id="1322246.BN4_11684"/>
<reference evidence="2" key="2">
    <citation type="journal article" date="2013" name="Stand. Genomic Sci.">
        <title>Complete genome sequence of Desulfocapsa sulfexigens, a marine deltaproteobacterium specialized in disproportionating inorganic sulfur compounds.</title>
        <authorList>
            <person name="Finster K.W."/>
            <person name="Kjeldsen K.U."/>
            <person name="Kube M."/>
            <person name="Reinhardt R."/>
            <person name="Mussmann M."/>
            <person name="Amann R."/>
            <person name="Schreiber L."/>
        </authorList>
    </citation>
    <scope>NUCLEOTIDE SEQUENCE [LARGE SCALE GENOMIC DNA]</scope>
    <source>
        <strain evidence="2">DSM 10523 / SB164P1</strain>
    </source>
</reference>
<dbReference type="HOGENOM" id="CLU_1719415_0_0_7"/>
<dbReference type="BioCyc" id="DPIE1322246:BN4_RS08445-MONOMER"/>
<reference evidence="1 2" key="1">
    <citation type="journal article" date="2013" name="PLoS ONE">
        <title>The first genomic and proteomic characterization of a deep-sea sulfate reducer: insights into the piezophilic lifestyle of Desulfovibrio piezophilus.</title>
        <authorList>
            <person name="Pradel N."/>
            <person name="Ji B."/>
            <person name="Gimenez G."/>
            <person name="Talla E."/>
            <person name="Lenoble P."/>
            <person name="Garel M."/>
            <person name="Tamburini C."/>
            <person name="Fourquet P."/>
            <person name="Lebrun R."/>
            <person name="Bertin P."/>
            <person name="Denis Y."/>
            <person name="Pophillat M."/>
            <person name="Barbe V."/>
            <person name="Ollivier B."/>
            <person name="Dolla A."/>
        </authorList>
    </citation>
    <scope>NUCLEOTIDE SEQUENCE [LARGE SCALE GENOMIC DNA]</scope>
    <source>
        <strain evidence="2">DSM 10523 / SB164P1</strain>
    </source>
</reference>
<evidence type="ECO:0000313" key="2">
    <source>
        <dbReference type="Proteomes" id="UP000011724"/>
    </source>
</evidence>
<dbReference type="PATRIC" id="fig|879567.3.peg.1768"/>
<accession>M1WQF5</accession>
<name>M1WQF5_PSEP2</name>
<dbReference type="KEGG" id="dpi:BN4_11684"/>
<sequence length="152" mass="16871">MLRTYEELIEACLETGHPHHILYVYVKMTDALPAEDMKLLFPDQDIGDVSSLSSIVFDAHEPVHAGLTFEGMVRNADGFCPEWDVVFIMTARNAYDSPITEKQAKGFLKDMRGKIASGTFPKGAPIFDRSGTLKGIDRAEPLHTRGMGQTIN</sequence>
<dbReference type="EMBL" id="FO203427">
    <property type="protein sequence ID" value="CCH48919.1"/>
    <property type="molecule type" value="Genomic_DNA"/>
</dbReference>
<organism evidence="1 2">
    <name type="scientific">Pseudodesulfovibrio piezophilus (strain DSM 21447 / JCM 15486 / C1TLV30)</name>
    <name type="common">Desulfovibrio piezophilus</name>
    <dbReference type="NCBI Taxonomy" id="1322246"/>
    <lineage>
        <taxon>Bacteria</taxon>
        <taxon>Pseudomonadati</taxon>
        <taxon>Thermodesulfobacteriota</taxon>
        <taxon>Desulfovibrionia</taxon>
        <taxon>Desulfovibrionales</taxon>
        <taxon>Desulfovibrionaceae</taxon>
    </lineage>
</organism>
<proteinExistence type="predicted"/>
<gene>
    <name evidence="1" type="ordered locus">BN4_11684</name>
</gene>